<organism evidence="2 3">
    <name type="scientific">Aquincola agrisoli</name>
    <dbReference type="NCBI Taxonomy" id="3119538"/>
    <lineage>
        <taxon>Bacteria</taxon>
        <taxon>Pseudomonadati</taxon>
        <taxon>Pseudomonadota</taxon>
        <taxon>Betaproteobacteria</taxon>
        <taxon>Burkholderiales</taxon>
        <taxon>Sphaerotilaceae</taxon>
        <taxon>Aquincola</taxon>
    </lineage>
</organism>
<name>A0AAW9QAH4_9BURK</name>
<proteinExistence type="predicted"/>
<evidence type="ECO:0000256" key="1">
    <source>
        <dbReference type="SAM" id="SignalP"/>
    </source>
</evidence>
<keyword evidence="1" id="KW-0732">Signal</keyword>
<protein>
    <recommendedName>
        <fullName evidence="4">Lipoprotein</fullName>
    </recommendedName>
</protein>
<feature type="chain" id="PRO_5043679042" description="Lipoprotein" evidence="1">
    <location>
        <begin position="24"/>
        <end position="304"/>
    </location>
</feature>
<dbReference type="EMBL" id="JAZIBG010000017">
    <property type="protein sequence ID" value="MEF7613358.1"/>
    <property type="molecule type" value="Genomic_DNA"/>
</dbReference>
<evidence type="ECO:0000313" key="3">
    <source>
        <dbReference type="Proteomes" id="UP001336250"/>
    </source>
</evidence>
<accession>A0AAW9QAH4</accession>
<dbReference type="PROSITE" id="PS51257">
    <property type="entry name" value="PROKAR_LIPOPROTEIN"/>
    <property type="match status" value="1"/>
</dbReference>
<evidence type="ECO:0008006" key="4">
    <source>
        <dbReference type="Google" id="ProtNLM"/>
    </source>
</evidence>
<dbReference type="AlphaFoldDB" id="A0AAW9QAH4"/>
<comment type="caution">
    <text evidence="2">The sequence shown here is derived from an EMBL/GenBank/DDBJ whole genome shotgun (WGS) entry which is preliminary data.</text>
</comment>
<evidence type="ECO:0000313" key="2">
    <source>
        <dbReference type="EMBL" id="MEF7613358.1"/>
    </source>
</evidence>
<keyword evidence="3" id="KW-1185">Reference proteome</keyword>
<dbReference type="Proteomes" id="UP001336250">
    <property type="component" value="Unassembled WGS sequence"/>
</dbReference>
<gene>
    <name evidence="2" type="ORF">V4F39_05490</name>
</gene>
<feature type="signal peptide" evidence="1">
    <location>
        <begin position="1"/>
        <end position="23"/>
    </location>
</feature>
<dbReference type="RefSeq" id="WP_332288298.1">
    <property type="nucleotide sequence ID" value="NZ_JAZIBG010000017.1"/>
</dbReference>
<sequence length="304" mass="32869">MSLFRLAAAGACLAALLSGCATRSADVAPVPSDPADFATWSCDTLHAEADRVQRKAADVAYTMDERVGNNVIALGVGATVFWPALLAMRPNGPDAAELAGLRGRYDTLQQVLTARACPPLPDTLTAEQLAALPLQVGERLVYEERQGRSAARELGLRLQSVRRGQLDFGADIAGRPLAVQWQQDASGNVVPMQSPDSLVYWTRLLRPELALGDVLSGEVHHTAGLQGRLRGQVIAVGVQTGFGRPFDAAVIELYGDVPFRSYSSRLDGVMVVDRKSGVLLRLELRSANPEFMLRRTLLRVERAE</sequence>
<reference evidence="2 3" key="1">
    <citation type="submission" date="2024-02" db="EMBL/GenBank/DDBJ databases">
        <title>Genome sequence of Aquincola sp. MAHUQ-54.</title>
        <authorList>
            <person name="Huq M.A."/>
        </authorList>
    </citation>
    <scope>NUCLEOTIDE SEQUENCE [LARGE SCALE GENOMIC DNA]</scope>
    <source>
        <strain evidence="2 3">MAHUQ-54</strain>
    </source>
</reference>